<dbReference type="Gene3D" id="1.20.1050.90">
    <property type="entry name" value="RecF/RecN/SMC, N-terminal domain"/>
    <property type="match status" value="1"/>
</dbReference>
<proteinExistence type="inferred from homology"/>
<dbReference type="GO" id="GO:0009432">
    <property type="term" value="P:SOS response"/>
    <property type="evidence" value="ECO:0007669"/>
    <property type="project" value="UniProtKB-UniRule"/>
</dbReference>
<feature type="binding site" evidence="9">
    <location>
        <begin position="29"/>
        <end position="36"/>
    </location>
    <ligand>
        <name>ATP</name>
        <dbReference type="ChEBI" id="CHEBI:30616"/>
    </ligand>
</feature>
<comment type="caution">
    <text evidence="11">The sequence shown here is derived from an EMBL/GenBank/DDBJ whole genome shotgun (WGS) entry which is preliminary data.</text>
</comment>
<keyword evidence="9" id="KW-0227">DNA damage</keyword>
<keyword evidence="9" id="KW-0742">SOS response</keyword>
<organism evidence="11 12">
    <name type="scientific">candidate division WWE3 bacterium</name>
    <dbReference type="NCBI Taxonomy" id="2053526"/>
    <lineage>
        <taxon>Bacteria</taxon>
        <taxon>Katanobacteria</taxon>
    </lineage>
</organism>
<evidence type="ECO:0000259" key="10">
    <source>
        <dbReference type="Pfam" id="PF02463"/>
    </source>
</evidence>
<reference evidence="11" key="2">
    <citation type="journal article" date="2021" name="Microbiome">
        <title>Successional dynamics and alternative stable states in a saline activated sludge microbial community over 9 years.</title>
        <authorList>
            <person name="Wang Y."/>
            <person name="Ye J."/>
            <person name="Ju F."/>
            <person name="Liu L."/>
            <person name="Boyd J.A."/>
            <person name="Deng Y."/>
            <person name="Parks D.H."/>
            <person name="Jiang X."/>
            <person name="Yin X."/>
            <person name="Woodcroft B.J."/>
            <person name="Tyson G.W."/>
            <person name="Hugenholtz P."/>
            <person name="Polz M.F."/>
            <person name="Zhang T."/>
        </authorList>
    </citation>
    <scope>NUCLEOTIDE SEQUENCE</scope>
    <source>
        <strain evidence="11">HKST-UBA02</strain>
    </source>
</reference>
<dbReference type="GO" id="GO:0003697">
    <property type="term" value="F:single-stranded DNA binding"/>
    <property type="evidence" value="ECO:0007669"/>
    <property type="project" value="UniProtKB-UniRule"/>
</dbReference>
<sequence>MITSLSLEQYRNMTSFELSNISPITIFTGPNGVGKTNSLEAIALAGGSQWRRYRKISEVVQWGQSYAGVELHFSNRSINEIRFVVKSNKAHYLVDKQTVRAQRVQHELAMMVFTPSMVMLFSGEPEPRRQFLDSLLQSLYPEYAEALSQYKKVLKMRNAALKQKALSQLPLWEDQLATHATVILLSRQWLLRTLTDIVDLNGTCYYTPSPQKIAPLLEYRPQVREMLHNSAGKVREYLRDKWATLRDKELIVGFSLMGPQRDDWGFRGFFSNSSSQLSENEIDVGMFGSRGQERLSVIKVQLAGLSLLEEYHNYGPLWLLDDVFAELDSTHQQYVVDACQKYQTFITSTNKEYPGIRNLLSLDITNLVELPMNTA</sequence>
<dbReference type="InterPro" id="IPR042174">
    <property type="entry name" value="RecF_2"/>
</dbReference>
<dbReference type="GO" id="GO:0005737">
    <property type="term" value="C:cytoplasm"/>
    <property type="evidence" value="ECO:0007669"/>
    <property type="project" value="UniProtKB-SubCell"/>
</dbReference>
<evidence type="ECO:0000313" key="11">
    <source>
        <dbReference type="EMBL" id="MCA9397229.1"/>
    </source>
</evidence>
<dbReference type="GO" id="GO:0006302">
    <property type="term" value="P:double-strand break repair"/>
    <property type="evidence" value="ECO:0007669"/>
    <property type="project" value="TreeGrafter"/>
</dbReference>
<dbReference type="Pfam" id="PF02463">
    <property type="entry name" value="SMC_N"/>
    <property type="match status" value="1"/>
</dbReference>
<dbReference type="AlphaFoldDB" id="A0A955LW02"/>
<gene>
    <name evidence="9 11" type="primary">recF</name>
    <name evidence="11" type="ORF">KC573_00210</name>
</gene>
<keyword evidence="7 9" id="KW-0067">ATP-binding</keyword>
<keyword evidence="4 9" id="KW-0963">Cytoplasm</keyword>
<dbReference type="EMBL" id="JAGQKY010000004">
    <property type="protein sequence ID" value="MCA9397229.1"/>
    <property type="molecule type" value="Genomic_DNA"/>
</dbReference>
<dbReference type="GO" id="GO:0000731">
    <property type="term" value="P:DNA synthesis involved in DNA repair"/>
    <property type="evidence" value="ECO:0007669"/>
    <property type="project" value="TreeGrafter"/>
</dbReference>
<evidence type="ECO:0000256" key="5">
    <source>
        <dbReference type="ARBA" id="ARBA00022705"/>
    </source>
</evidence>
<protein>
    <recommendedName>
        <fullName evidence="3 9">DNA replication and repair protein RecF</fullName>
    </recommendedName>
</protein>
<dbReference type="GO" id="GO:0005524">
    <property type="term" value="F:ATP binding"/>
    <property type="evidence" value="ECO:0007669"/>
    <property type="project" value="UniProtKB-UniRule"/>
</dbReference>
<evidence type="ECO:0000256" key="7">
    <source>
        <dbReference type="ARBA" id="ARBA00022840"/>
    </source>
</evidence>
<dbReference type="PANTHER" id="PTHR32182">
    <property type="entry name" value="DNA REPLICATION AND REPAIR PROTEIN RECF"/>
    <property type="match status" value="1"/>
</dbReference>
<dbReference type="InterPro" id="IPR003395">
    <property type="entry name" value="RecF/RecN/SMC_N"/>
</dbReference>
<comment type="function">
    <text evidence="9">The RecF protein is involved in DNA metabolism; it is required for DNA replication and normal SOS inducibility. RecF binds preferentially to single-stranded, linear DNA. It also seems to bind ATP.</text>
</comment>
<dbReference type="PROSITE" id="PS00617">
    <property type="entry name" value="RECF_1"/>
    <property type="match status" value="1"/>
</dbReference>
<evidence type="ECO:0000313" key="12">
    <source>
        <dbReference type="Proteomes" id="UP000699691"/>
    </source>
</evidence>
<evidence type="ECO:0000256" key="6">
    <source>
        <dbReference type="ARBA" id="ARBA00022741"/>
    </source>
</evidence>
<dbReference type="Proteomes" id="UP000699691">
    <property type="component" value="Unassembled WGS sequence"/>
</dbReference>
<evidence type="ECO:0000256" key="2">
    <source>
        <dbReference type="ARBA" id="ARBA00008016"/>
    </source>
</evidence>
<keyword evidence="6 9" id="KW-0547">Nucleotide-binding</keyword>
<reference evidence="11" key="1">
    <citation type="submission" date="2020-04" db="EMBL/GenBank/DDBJ databases">
        <authorList>
            <person name="Zhang T."/>
        </authorList>
    </citation>
    <scope>NUCLEOTIDE SEQUENCE</scope>
    <source>
        <strain evidence="11">HKST-UBA02</strain>
    </source>
</reference>
<keyword evidence="5 9" id="KW-0235">DNA replication</keyword>
<evidence type="ECO:0000256" key="1">
    <source>
        <dbReference type="ARBA" id="ARBA00004496"/>
    </source>
</evidence>
<dbReference type="InterPro" id="IPR027417">
    <property type="entry name" value="P-loop_NTPase"/>
</dbReference>
<comment type="subcellular location">
    <subcellularLocation>
        <location evidence="1 9">Cytoplasm</location>
    </subcellularLocation>
</comment>
<dbReference type="GO" id="GO:0006260">
    <property type="term" value="P:DNA replication"/>
    <property type="evidence" value="ECO:0007669"/>
    <property type="project" value="UniProtKB-UniRule"/>
</dbReference>
<keyword evidence="9" id="KW-0234">DNA repair</keyword>
<evidence type="ECO:0000256" key="3">
    <source>
        <dbReference type="ARBA" id="ARBA00020170"/>
    </source>
</evidence>
<dbReference type="SUPFAM" id="SSF52540">
    <property type="entry name" value="P-loop containing nucleoside triphosphate hydrolases"/>
    <property type="match status" value="1"/>
</dbReference>
<dbReference type="NCBIfam" id="TIGR00611">
    <property type="entry name" value="recf"/>
    <property type="match status" value="1"/>
</dbReference>
<feature type="domain" description="RecF/RecN/SMC N-terminal" evidence="10">
    <location>
        <begin position="1"/>
        <end position="352"/>
    </location>
</feature>
<evidence type="ECO:0000256" key="4">
    <source>
        <dbReference type="ARBA" id="ARBA00022490"/>
    </source>
</evidence>
<evidence type="ECO:0000256" key="9">
    <source>
        <dbReference type="HAMAP-Rule" id="MF_00365"/>
    </source>
</evidence>
<dbReference type="InterPro" id="IPR018078">
    <property type="entry name" value="DNA-binding_RecF_CS"/>
</dbReference>
<dbReference type="Gene3D" id="3.40.50.300">
    <property type="entry name" value="P-loop containing nucleotide triphosphate hydrolases"/>
    <property type="match status" value="1"/>
</dbReference>
<name>A0A955LW02_UNCKA</name>
<dbReference type="PANTHER" id="PTHR32182:SF0">
    <property type="entry name" value="DNA REPLICATION AND REPAIR PROTEIN RECF"/>
    <property type="match status" value="1"/>
</dbReference>
<evidence type="ECO:0000256" key="8">
    <source>
        <dbReference type="ARBA" id="ARBA00023125"/>
    </source>
</evidence>
<keyword evidence="8 9" id="KW-0238">DNA-binding</keyword>
<dbReference type="HAMAP" id="MF_00365">
    <property type="entry name" value="RecF"/>
    <property type="match status" value="1"/>
</dbReference>
<dbReference type="InterPro" id="IPR001238">
    <property type="entry name" value="DNA-binding_RecF"/>
</dbReference>
<comment type="similarity">
    <text evidence="2 9">Belongs to the RecF family.</text>
</comment>
<accession>A0A955LW02</accession>